<name>A0AA88AVQ8_FICCA</name>
<dbReference type="PANTHER" id="PTHR33491">
    <property type="entry name" value="OSJNBA0016N04.9 PROTEIN"/>
    <property type="match status" value="1"/>
</dbReference>
<evidence type="ECO:0000259" key="6">
    <source>
        <dbReference type="Pfam" id="PF08488"/>
    </source>
</evidence>
<dbReference type="GO" id="GO:0004674">
    <property type="term" value="F:protein serine/threonine kinase activity"/>
    <property type="evidence" value="ECO:0007669"/>
    <property type="project" value="UniProtKB-KW"/>
</dbReference>
<keyword evidence="2" id="KW-0418">Kinase</keyword>
<evidence type="ECO:0000256" key="1">
    <source>
        <dbReference type="ARBA" id="ARBA00004479"/>
    </source>
</evidence>
<gene>
    <name evidence="7" type="ORF">TIFTF001_024467</name>
</gene>
<keyword evidence="5" id="KW-0325">Glycoprotein</keyword>
<reference evidence="7" key="1">
    <citation type="submission" date="2023-07" db="EMBL/GenBank/DDBJ databases">
        <title>draft genome sequence of fig (Ficus carica).</title>
        <authorList>
            <person name="Takahashi T."/>
            <person name="Nishimura K."/>
        </authorList>
    </citation>
    <scope>NUCLEOTIDE SEQUENCE</scope>
</reference>
<proteinExistence type="predicted"/>
<evidence type="ECO:0000256" key="4">
    <source>
        <dbReference type="ARBA" id="ARBA00023157"/>
    </source>
</evidence>
<keyword evidence="3" id="KW-0808">Transferase</keyword>
<comment type="subcellular location">
    <subcellularLocation>
        <location evidence="1">Membrane</location>
        <topology evidence="1">Single-pass type I membrane protein</topology>
    </subcellularLocation>
</comment>
<keyword evidence="8" id="KW-1185">Reference proteome</keyword>
<keyword evidence="2" id="KW-0723">Serine/threonine-protein kinase</keyword>
<dbReference type="EMBL" id="BTGU01000056">
    <property type="protein sequence ID" value="GMN55348.1"/>
    <property type="molecule type" value="Genomic_DNA"/>
</dbReference>
<evidence type="ECO:0000313" key="8">
    <source>
        <dbReference type="Proteomes" id="UP001187192"/>
    </source>
</evidence>
<comment type="caution">
    <text evidence="7">The sequence shown here is derived from an EMBL/GenBank/DDBJ whole genome shotgun (WGS) entry which is preliminary data.</text>
</comment>
<keyword evidence="4" id="KW-1015">Disulfide bond</keyword>
<protein>
    <recommendedName>
        <fullName evidence="6">Wall-associated receptor kinase domain-containing protein</fullName>
    </recommendedName>
</protein>
<sequence>MTSTDRKNSCYGWDCCHTSIPSYTNAFEIFIIDDDFRNNNNDDDTKGKDGCKYAFNADRNWLHDNSTEVFLPGVLNRTHVPVVLNWDLLRNSYHVQSLEDMLTSSPSNSSVVCNITSSISTRHETRLFCSCREGYEGNDPYLPRGCQGKVVA</sequence>
<evidence type="ECO:0000256" key="2">
    <source>
        <dbReference type="ARBA" id="ARBA00022527"/>
    </source>
</evidence>
<dbReference type="Proteomes" id="UP001187192">
    <property type="component" value="Unassembled WGS sequence"/>
</dbReference>
<evidence type="ECO:0000256" key="5">
    <source>
        <dbReference type="ARBA" id="ARBA00023180"/>
    </source>
</evidence>
<dbReference type="AlphaFoldDB" id="A0AA88AVQ8"/>
<evidence type="ECO:0000313" key="7">
    <source>
        <dbReference type="EMBL" id="GMN55348.1"/>
    </source>
</evidence>
<dbReference type="Pfam" id="PF08488">
    <property type="entry name" value="WAK"/>
    <property type="match status" value="1"/>
</dbReference>
<dbReference type="InterPro" id="IPR013695">
    <property type="entry name" value="WAK"/>
</dbReference>
<accession>A0AA88AVQ8</accession>
<evidence type="ECO:0000256" key="3">
    <source>
        <dbReference type="ARBA" id="ARBA00022679"/>
    </source>
</evidence>
<dbReference type="GO" id="GO:0016020">
    <property type="term" value="C:membrane"/>
    <property type="evidence" value="ECO:0007669"/>
    <property type="project" value="UniProtKB-SubCell"/>
</dbReference>
<organism evidence="7 8">
    <name type="scientific">Ficus carica</name>
    <name type="common">Common fig</name>
    <dbReference type="NCBI Taxonomy" id="3494"/>
    <lineage>
        <taxon>Eukaryota</taxon>
        <taxon>Viridiplantae</taxon>
        <taxon>Streptophyta</taxon>
        <taxon>Embryophyta</taxon>
        <taxon>Tracheophyta</taxon>
        <taxon>Spermatophyta</taxon>
        <taxon>Magnoliopsida</taxon>
        <taxon>eudicotyledons</taxon>
        <taxon>Gunneridae</taxon>
        <taxon>Pentapetalae</taxon>
        <taxon>rosids</taxon>
        <taxon>fabids</taxon>
        <taxon>Rosales</taxon>
        <taxon>Moraceae</taxon>
        <taxon>Ficeae</taxon>
        <taxon>Ficus</taxon>
    </lineage>
</organism>
<feature type="domain" description="Wall-associated receptor kinase" evidence="6">
    <location>
        <begin position="8"/>
        <end position="69"/>
    </location>
</feature>